<proteinExistence type="predicted"/>
<protein>
    <submittedName>
        <fullName evidence="2">Uncharacterized protein</fullName>
    </submittedName>
</protein>
<evidence type="ECO:0000313" key="2">
    <source>
        <dbReference type="EMBL" id="KAF9441212.1"/>
    </source>
</evidence>
<dbReference type="Proteomes" id="UP000807342">
    <property type="component" value="Unassembled WGS sequence"/>
</dbReference>
<reference evidence="2" key="1">
    <citation type="submission" date="2020-11" db="EMBL/GenBank/DDBJ databases">
        <authorList>
            <consortium name="DOE Joint Genome Institute"/>
            <person name="Ahrendt S."/>
            <person name="Riley R."/>
            <person name="Andreopoulos W."/>
            <person name="Labutti K."/>
            <person name="Pangilinan J."/>
            <person name="Ruiz-Duenas F.J."/>
            <person name="Barrasa J.M."/>
            <person name="Sanchez-Garcia M."/>
            <person name="Camarero S."/>
            <person name="Miyauchi S."/>
            <person name="Serrano A."/>
            <person name="Linde D."/>
            <person name="Babiker R."/>
            <person name="Drula E."/>
            <person name="Ayuso-Fernandez I."/>
            <person name="Pacheco R."/>
            <person name="Padilla G."/>
            <person name="Ferreira P."/>
            <person name="Barriuso J."/>
            <person name="Kellner H."/>
            <person name="Castanera R."/>
            <person name="Alfaro M."/>
            <person name="Ramirez L."/>
            <person name="Pisabarro A.G."/>
            <person name="Kuo A."/>
            <person name="Tritt A."/>
            <person name="Lipzen A."/>
            <person name="He G."/>
            <person name="Yan M."/>
            <person name="Ng V."/>
            <person name="Cullen D."/>
            <person name="Martin F."/>
            <person name="Rosso M.-N."/>
            <person name="Henrissat B."/>
            <person name="Hibbett D."/>
            <person name="Martinez A.T."/>
            <person name="Grigoriev I.V."/>
        </authorList>
    </citation>
    <scope>NUCLEOTIDE SEQUENCE</scope>
    <source>
        <strain evidence="2">MF-IS2</strain>
    </source>
</reference>
<name>A0A9P5WZ61_9AGAR</name>
<evidence type="ECO:0000256" key="1">
    <source>
        <dbReference type="SAM" id="MobiDB-lite"/>
    </source>
</evidence>
<feature type="region of interest" description="Disordered" evidence="1">
    <location>
        <begin position="1"/>
        <end position="73"/>
    </location>
</feature>
<accession>A0A9P5WZ61</accession>
<dbReference type="EMBL" id="MU152010">
    <property type="protein sequence ID" value="KAF9441212.1"/>
    <property type="molecule type" value="Genomic_DNA"/>
</dbReference>
<comment type="caution">
    <text evidence="2">The sequence shown here is derived from an EMBL/GenBank/DDBJ whole genome shotgun (WGS) entry which is preliminary data.</text>
</comment>
<evidence type="ECO:0000313" key="3">
    <source>
        <dbReference type="Proteomes" id="UP000807342"/>
    </source>
</evidence>
<gene>
    <name evidence="2" type="ORF">P691DRAFT_813427</name>
</gene>
<keyword evidence="3" id="KW-1185">Reference proteome</keyword>
<feature type="compositionally biased region" description="Basic residues" evidence="1">
    <location>
        <begin position="60"/>
        <end position="69"/>
    </location>
</feature>
<sequence>MERHKSTGDYTFPFFSHPGATDQPSPKVKRAIGRSHTPLSPPSRTSTCLGTPSPPCSYQRTKRTGHRRISNPIEYPVPGVKYDLQNSFELVCRIRQHTQDTSIVRGQE</sequence>
<dbReference type="AlphaFoldDB" id="A0A9P5WZ61"/>
<organism evidence="2 3">
    <name type="scientific">Macrolepiota fuliginosa MF-IS2</name>
    <dbReference type="NCBI Taxonomy" id="1400762"/>
    <lineage>
        <taxon>Eukaryota</taxon>
        <taxon>Fungi</taxon>
        <taxon>Dikarya</taxon>
        <taxon>Basidiomycota</taxon>
        <taxon>Agaricomycotina</taxon>
        <taxon>Agaricomycetes</taxon>
        <taxon>Agaricomycetidae</taxon>
        <taxon>Agaricales</taxon>
        <taxon>Agaricineae</taxon>
        <taxon>Agaricaceae</taxon>
        <taxon>Macrolepiota</taxon>
    </lineage>
</organism>